<feature type="region of interest" description="Disordered" evidence="1">
    <location>
        <begin position="132"/>
        <end position="163"/>
    </location>
</feature>
<dbReference type="EMBL" id="KB742531">
    <property type="protein sequence ID" value="EOB07372.1"/>
    <property type="molecule type" value="Genomic_DNA"/>
</dbReference>
<name>R0KBZ6_ANAPL</name>
<keyword evidence="3" id="KW-1185">Reference proteome</keyword>
<evidence type="ECO:0000313" key="2">
    <source>
        <dbReference type="EMBL" id="EOB07372.1"/>
    </source>
</evidence>
<reference evidence="3" key="1">
    <citation type="journal article" date="2013" name="Nat. Genet.">
        <title>The duck genome and transcriptome provide insight into an avian influenza virus reservoir species.</title>
        <authorList>
            <person name="Huang Y."/>
            <person name="Li Y."/>
            <person name="Burt D.W."/>
            <person name="Chen H."/>
            <person name="Zhang Y."/>
            <person name="Qian W."/>
            <person name="Kim H."/>
            <person name="Gan S."/>
            <person name="Zhao Y."/>
            <person name="Li J."/>
            <person name="Yi K."/>
            <person name="Feng H."/>
            <person name="Zhu P."/>
            <person name="Li B."/>
            <person name="Liu Q."/>
            <person name="Fairley S."/>
            <person name="Magor K.E."/>
            <person name="Du Z."/>
            <person name="Hu X."/>
            <person name="Goodman L."/>
            <person name="Tafer H."/>
            <person name="Vignal A."/>
            <person name="Lee T."/>
            <person name="Kim K.W."/>
            <person name="Sheng Z."/>
            <person name="An Y."/>
            <person name="Searle S."/>
            <person name="Herrero J."/>
            <person name="Groenen M.A."/>
            <person name="Crooijmans R.P."/>
            <person name="Faraut T."/>
            <person name="Cai Q."/>
            <person name="Webster R.G."/>
            <person name="Aldridge J.R."/>
            <person name="Warren W.C."/>
            <person name="Bartschat S."/>
            <person name="Kehr S."/>
            <person name="Marz M."/>
            <person name="Stadler P.F."/>
            <person name="Smith J."/>
            <person name="Kraus R.H."/>
            <person name="Zhao Y."/>
            <person name="Ren L."/>
            <person name="Fei J."/>
            <person name="Morisson M."/>
            <person name="Kaiser P."/>
            <person name="Griffin D.K."/>
            <person name="Rao M."/>
            <person name="Pitel F."/>
            <person name="Wang J."/>
            <person name="Li N."/>
        </authorList>
    </citation>
    <scope>NUCLEOTIDE SEQUENCE [LARGE SCALE GENOMIC DNA]</scope>
</reference>
<evidence type="ECO:0000313" key="3">
    <source>
        <dbReference type="Proteomes" id="UP000296049"/>
    </source>
</evidence>
<sequence>MLFKPEAGQLCPGGRAGLGAAVPVHPRAAPGPRWPQHCPEPPGLAGQDDPWWIASAGNAAPRKHPSSHRCQGTMAITPLRTRGNNCKRRTEGNCTRQCENLALVERDPGVCTRCSSTYSWGQLCTGEHSSNPTALQGECQADPEATTQDSRTPPQPGGAGSSHAEGIVLQEMGCSPGEEPALARLPLVAGAPLPCWLYEPSRACCICGRAEISPTSPLAELKAETPKAFKPHRVMPKHGKKAYTTPNQKPPSSSVTAFTDKRIARRSTVATRCPRGHPTAPARFSVQLGQGKDAANEEHIWICVKYHEGAGHKQYLCYKKYNHFSDGFYSFQVKIANDDVVEISRADQQGRKELRRWKGNRERRRPGSSTASSLLAPRAIRGEEAATSPHRALEAPPGPCQHMRNRHEGR</sequence>
<evidence type="ECO:0000256" key="1">
    <source>
        <dbReference type="SAM" id="MobiDB-lite"/>
    </source>
</evidence>
<organism evidence="2 3">
    <name type="scientific">Anas platyrhynchos</name>
    <name type="common">Mallard</name>
    <name type="synonym">Anas boschas</name>
    <dbReference type="NCBI Taxonomy" id="8839"/>
    <lineage>
        <taxon>Eukaryota</taxon>
        <taxon>Metazoa</taxon>
        <taxon>Chordata</taxon>
        <taxon>Craniata</taxon>
        <taxon>Vertebrata</taxon>
        <taxon>Euteleostomi</taxon>
        <taxon>Archelosauria</taxon>
        <taxon>Archosauria</taxon>
        <taxon>Dinosauria</taxon>
        <taxon>Saurischia</taxon>
        <taxon>Theropoda</taxon>
        <taxon>Coelurosauria</taxon>
        <taxon>Aves</taxon>
        <taxon>Neognathae</taxon>
        <taxon>Galloanserae</taxon>
        <taxon>Anseriformes</taxon>
        <taxon>Anatidae</taxon>
        <taxon>Anatinae</taxon>
        <taxon>Anas</taxon>
    </lineage>
</organism>
<feature type="compositionally biased region" description="Basic residues" evidence="1">
    <location>
        <begin position="353"/>
        <end position="366"/>
    </location>
</feature>
<feature type="region of interest" description="Disordered" evidence="1">
    <location>
        <begin position="352"/>
        <end position="410"/>
    </location>
</feature>
<protein>
    <submittedName>
        <fullName evidence="2">Uncharacterized protein</fullName>
    </submittedName>
</protein>
<dbReference type="Proteomes" id="UP000296049">
    <property type="component" value="Unassembled WGS sequence"/>
</dbReference>
<gene>
    <name evidence="2" type="ORF">Anapl_09852</name>
</gene>
<accession>R0KBZ6</accession>
<dbReference type="AlphaFoldDB" id="R0KBZ6"/>
<proteinExistence type="predicted"/>